<accession>A0A7C4TY39</accession>
<dbReference type="PRINTS" id="PR00507">
    <property type="entry name" value="N12N6MTFRASE"/>
</dbReference>
<dbReference type="PANTHER" id="PTHR18895:SF74">
    <property type="entry name" value="MTRF1L RELEASE FACTOR GLUTAMINE METHYLTRANSFERASE"/>
    <property type="match status" value="1"/>
</dbReference>
<feature type="domain" description="Release factor glutamine methyltransferase N-terminal" evidence="7">
    <location>
        <begin position="5"/>
        <end position="73"/>
    </location>
</feature>
<dbReference type="NCBIfam" id="TIGR00536">
    <property type="entry name" value="hemK_fam"/>
    <property type="match status" value="1"/>
</dbReference>
<keyword evidence="4" id="KW-0949">S-adenosyl-L-methionine</keyword>
<dbReference type="PROSITE" id="PS00092">
    <property type="entry name" value="N6_MTASE"/>
    <property type="match status" value="1"/>
</dbReference>
<dbReference type="InterPro" id="IPR004556">
    <property type="entry name" value="HemK-like"/>
</dbReference>
<evidence type="ECO:0000313" key="8">
    <source>
        <dbReference type="EMBL" id="HGW60810.1"/>
    </source>
</evidence>
<evidence type="ECO:0000256" key="2">
    <source>
        <dbReference type="ARBA" id="ARBA00022603"/>
    </source>
</evidence>
<dbReference type="NCBIfam" id="TIGR03534">
    <property type="entry name" value="RF_mod_PrmC"/>
    <property type="match status" value="1"/>
</dbReference>
<evidence type="ECO:0000259" key="7">
    <source>
        <dbReference type="Pfam" id="PF17827"/>
    </source>
</evidence>
<dbReference type="CDD" id="cd02440">
    <property type="entry name" value="AdoMet_MTases"/>
    <property type="match status" value="1"/>
</dbReference>
<dbReference type="Pfam" id="PF05175">
    <property type="entry name" value="MTS"/>
    <property type="match status" value="1"/>
</dbReference>
<dbReference type="PANTHER" id="PTHR18895">
    <property type="entry name" value="HEMK METHYLTRANSFERASE"/>
    <property type="match status" value="1"/>
</dbReference>
<proteinExistence type="predicted"/>
<dbReference type="InterPro" id="IPR050320">
    <property type="entry name" value="N5-glutamine_MTase"/>
</dbReference>
<dbReference type="Gene3D" id="1.10.8.10">
    <property type="entry name" value="DNA helicase RuvA subunit, C-terminal domain"/>
    <property type="match status" value="1"/>
</dbReference>
<dbReference type="Gene3D" id="3.40.50.150">
    <property type="entry name" value="Vaccinia Virus protein VP39"/>
    <property type="match status" value="1"/>
</dbReference>
<comment type="catalytic activity">
    <reaction evidence="5">
        <text>L-glutaminyl-[peptide chain release factor] + S-adenosyl-L-methionine = N(5)-methyl-L-glutaminyl-[peptide chain release factor] + S-adenosyl-L-homocysteine + H(+)</text>
        <dbReference type="Rhea" id="RHEA:42896"/>
        <dbReference type="Rhea" id="RHEA-COMP:10271"/>
        <dbReference type="Rhea" id="RHEA-COMP:10272"/>
        <dbReference type="ChEBI" id="CHEBI:15378"/>
        <dbReference type="ChEBI" id="CHEBI:30011"/>
        <dbReference type="ChEBI" id="CHEBI:57856"/>
        <dbReference type="ChEBI" id="CHEBI:59789"/>
        <dbReference type="ChEBI" id="CHEBI:61891"/>
        <dbReference type="EC" id="2.1.1.297"/>
    </reaction>
</comment>
<dbReference type="AlphaFoldDB" id="A0A7C4TY39"/>
<dbReference type="InterPro" id="IPR007848">
    <property type="entry name" value="Small_mtfrase_dom"/>
</dbReference>
<evidence type="ECO:0000256" key="5">
    <source>
        <dbReference type="ARBA" id="ARBA00048391"/>
    </source>
</evidence>
<evidence type="ECO:0000256" key="3">
    <source>
        <dbReference type="ARBA" id="ARBA00022679"/>
    </source>
</evidence>
<comment type="caution">
    <text evidence="8">The sequence shown here is derived from an EMBL/GenBank/DDBJ whole genome shotgun (WGS) entry which is preliminary data.</text>
</comment>
<dbReference type="InterPro" id="IPR019874">
    <property type="entry name" value="RF_methyltr_PrmC"/>
</dbReference>
<dbReference type="InterPro" id="IPR002052">
    <property type="entry name" value="DNA_methylase_N6_adenine_CS"/>
</dbReference>
<dbReference type="GO" id="GO:0003676">
    <property type="term" value="F:nucleic acid binding"/>
    <property type="evidence" value="ECO:0007669"/>
    <property type="project" value="InterPro"/>
</dbReference>
<evidence type="ECO:0000256" key="1">
    <source>
        <dbReference type="ARBA" id="ARBA00012771"/>
    </source>
</evidence>
<protein>
    <recommendedName>
        <fullName evidence="1">peptide chain release factor N(5)-glutamine methyltransferase</fullName>
        <ecNumber evidence="1">2.1.1.297</ecNumber>
    </recommendedName>
</protein>
<dbReference type="EC" id="2.1.1.297" evidence="1"/>
<organism evidence="8">
    <name type="scientific">Caldisericum exile</name>
    <dbReference type="NCBI Taxonomy" id="693075"/>
    <lineage>
        <taxon>Bacteria</taxon>
        <taxon>Pseudomonadati</taxon>
        <taxon>Caldisericota/Cryosericota group</taxon>
        <taxon>Caldisericota</taxon>
        <taxon>Caldisericia</taxon>
        <taxon>Caldisericales</taxon>
        <taxon>Caldisericaceae</taxon>
        <taxon>Caldisericum</taxon>
    </lineage>
</organism>
<evidence type="ECO:0000259" key="6">
    <source>
        <dbReference type="Pfam" id="PF05175"/>
    </source>
</evidence>
<keyword evidence="3 8" id="KW-0808">Transferase</keyword>
<sequence length="271" mass="31335">MTIKEALYKSKELLKEVSSENYIESLLLMSHLLKVDLKSIFLMEEKDLDRRRESLFFDYVRRRMRGYPIPYITKRKSFMSLEFTIDEGVFIPRPETETLVEIAVAQACGKKLFLDIGCGSGVISISLLYYCKELCGVAVDVSEKAIEITRINAKKFGVEDRLTLYNLDFMDLKKESSFDFIISNPPYVASYRLKNLPYEPPVALDGGPDGFRIYPSLIKKSFEMLKTGGFILLEIDPPIANKVEKELKKYFKDVKILKDLSYLERYAYGRK</sequence>
<dbReference type="SUPFAM" id="SSF53335">
    <property type="entry name" value="S-adenosyl-L-methionine-dependent methyltransferases"/>
    <property type="match status" value="1"/>
</dbReference>
<evidence type="ECO:0000256" key="4">
    <source>
        <dbReference type="ARBA" id="ARBA00022691"/>
    </source>
</evidence>
<feature type="domain" description="Methyltransferase small" evidence="6">
    <location>
        <begin position="99"/>
        <end position="191"/>
    </location>
</feature>
<name>A0A7C4TY39_9BACT</name>
<dbReference type="Pfam" id="PF17827">
    <property type="entry name" value="PrmC_N"/>
    <property type="match status" value="1"/>
</dbReference>
<gene>
    <name evidence="8" type="primary">prmC</name>
    <name evidence="8" type="ORF">ENV82_05220</name>
</gene>
<dbReference type="GO" id="GO:0032259">
    <property type="term" value="P:methylation"/>
    <property type="evidence" value="ECO:0007669"/>
    <property type="project" value="UniProtKB-KW"/>
</dbReference>
<keyword evidence="2 8" id="KW-0489">Methyltransferase</keyword>
<dbReference type="EMBL" id="DTHV01000155">
    <property type="protein sequence ID" value="HGW60810.1"/>
    <property type="molecule type" value="Genomic_DNA"/>
</dbReference>
<dbReference type="InterPro" id="IPR040758">
    <property type="entry name" value="PrmC_N"/>
</dbReference>
<dbReference type="GO" id="GO:0102559">
    <property type="term" value="F:peptide chain release factor N(5)-glutamine methyltransferase activity"/>
    <property type="evidence" value="ECO:0007669"/>
    <property type="project" value="UniProtKB-EC"/>
</dbReference>
<reference evidence="8" key="1">
    <citation type="journal article" date="2020" name="mSystems">
        <title>Genome- and Community-Level Interaction Insights into Carbon Utilization and Element Cycling Functions of Hydrothermarchaeota in Hydrothermal Sediment.</title>
        <authorList>
            <person name="Zhou Z."/>
            <person name="Liu Y."/>
            <person name="Xu W."/>
            <person name="Pan J."/>
            <person name="Luo Z.H."/>
            <person name="Li M."/>
        </authorList>
    </citation>
    <scope>NUCLEOTIDE SEQUENCE [LARGE SCALE GENOMIC DNA]</scope>
    <source>
        <strain evidence="8">SpSt-794</strain>
    </source>
</reference>
<dbReference type="InterPro" id="IPR029063">
    <property type="entry name" value="SAM-dependent_MTases_sf"/>
</dbReference>